<organism evidence="2 3">
    <name type="scientific">Brassica cretica</name>
    <name type="common">Mustard</name>
    <dbReference type="NCBI Taxonomy" id="69181"/>
    <lineage>
        <taxon>Eukaryota</taxon>
        <taxon>Viridiplantae</taxon>
        <taxon>Streptophyta</taxon>
        <taxon>Embryophyta</taxon>
        <taxon>Tracheophyta</taxon>
        <taxon>Spermatophyta</taxon>
        <taxon>Magnoliopsida</taxon>
        <taxon>eudicotyledons</taxon>
        <taxon>Gunneridae</taxon>
        <taxon>Pentapetalae</taxon>
        <taxon>rosids</taxon>
        <taxon>malvids</taxon>
        <taxon>Brassicales</taxon>
        <taxon>Brassicaceae</taxon>
        <taxon>Brassiceae</taxon>
        <taxon>Brassica</taxon>
    </lineage>
</organism>
<accession>A0A8S9N4M3</accession>
<protein>
    <submittedName>
        <fullName evidence="2">Uncharacterized protein</fullName>
    </submittedName>
</protein>
<name>A0A8S9N4M3_BRACR</name>
<evidence type="ECO:0000313" key="3">
    <source>
        <dbReference type="Proteomes" id="UP000712600"/>
    </source>
</evidence>
<comment type="caution">
    <text evidence="2">The sequence shown here is derived from an EMBL/GenBank/DDBJ whole genome shotgun (WGS) entry which is preliminary data.</text>
</comment>
<keyword evidence="1" id="KW-0175">Coiled coil</keyword>
<reference evidence="2" key="1">
    <citation type="submission" date="2019-12" db="EMBL/GenBank/DDBJ databases">
        <title>Genome sequencing and annotation of Brassica cretica.</title>
        <authorList>
            <person name="Studholme D.J."/>
            <person name="Sarris P."/>
        </authorList>
    </citation>
    <scope>NUCLEOTIDE SEQUENCE</scope>
    <source>
        <strain evidence="2">PFS-109/04</strain>
        <tissue evidence="2">Leaf</tissue>
    </source>
</reference>
<dbReference type="Proteomes" id="UP000712600">
    <property type="component" value="Unassembled WGS sequence"/>
</dbReference>
<proteinExistence type="predicted"/>
<gene>
    <name evidence="2" type="ORF">F2Q69_00055377</name>
</gene>
<sequence>MVSKELSPEVPKKKDDPKTAIQEILKITNNQNKRLESVTSSPDVLVGQEDSEDVVPKLQLNLRKLNSDLIKLQERNEDVGYEVRKHFTPLNSLLKKVESSKHEFTKGMKKELGDINTKMFNLMTKVPMLPNKGFVYPPFFESASRISSWGIYLSVSCLSGIRAIDYLMTSQGIETRQATALSDMNKQIEELLLSQNQQTEAIRKELSGEISELRNMMEKYFANTPPPSTN</sequence>
<dbReference type="AlphaFoldDB" id="A0A8S9N4M3"/>
<dbReference type="EMBL" id="QGKX02002183">
    <property type="protein sequence ID" value="KAF3488437.1"/>
    <property type="molecule type" value="Genomic_DNA"/>
</dbReference>
<evidence type="ECO:0000313" key="2">
    <source>
        <dbReference type="EMBL" id="KAF3488437.1"/>
    </source>
</evidence>
<feature type="coiled-coil region" evidence="1">
    <location>
        <begin position="196"/>
        <end position="223"/>
    </location>
</feature>
<evidence type="ECO:0000256" key="1">
    <source>
        <dbReference type="SAM" id="Coils"/>
    </source>
</evidence>